<feature type="non-terminal residue" evidence="1">
    <location>
        <position position="1"/>
    </location>
</feature>
<reference evidence="2" key="1">
    <citation type="submission" date="2015-05" db="EMBL/GenBank/DDBJ databases">
        <authorList>
            <person name="Fogelqvist Johan"/>
        </authorList>
    </citation>
    <scope>NUCLEOTIDE SEQUENCE [LARGE SCALE GENOMIC DNA]</scope>
</reference>
<proteinExistence type="predicted"/>
<protein>
    <submittedName>
        <fullName evidence="1">Uncharacterized protein</fullName>
    </submittedName>
</protein>
<organism evidence="1 2">
    <name type="scientific">Verticillium longisporum</name>
    <name type="common">Verticillium dahliae var. longisporum</name>
    <dbReference type="NCBI Taxonomy" id="100787"/>
    <lineage>
        <taxon>Eukaryota</taxon>
        <taxon>Fungi</taxon>
        <taxon>Dikarya</taxon>
        <taxon>Ascomycota</taxon>
        <taxon>Pezizomycotina</taxon>
        <taxon>Sordariomycetes</taxon>
        <taxon>Hypocreomycetidae</taxon>
        <taxon>Glomerellales</taxon>
        <taxon>Plectosphaerellaceae</taxon>
        <taxon>Verticillium</taxon>
    </lineage>
</organism>
<dbReference type="Proteomes" id="UP000045706">
    <property type="component" value="Unassembled WGS sequence"/>
</dbReference>
<accession>A0A0G4NKH3</accession>
<sequence length="12" mass="1424">VPRPCQRTRVPD</sequence>
<gene>
    <name evidence="1" type="ORF">BN1723_020177</name>
</gene>
<evidence type="ECO:0000313" key="1">
    <source>
        <dbReference type="EMBL" id="CRK46881.1"/>
    </source>
</evidence>
<name>A0A0G4NKH3_VERLO</name>
<dbReference type="EMBL" id="CVQI01036157">
    <property type="protein sequence ID" value="CRK46881.1"/>
    <property type="molecule type" value="Genomic_DNA"/>
</dbReference>
<evidence type="ECO:0000313" key="2">
    <source>
        <dbReference type="Proteomes" id="UP000045706"/>
    </source>
</evidence>